<geneLocation type="plasmid" evidence="1 2">
    <name>pKS2022</name>
</geneLocation>
<keyword evidence="1" id="KW-0614">Plasmid</keyword>
<sequence length="78" mass="8981">MKTQRRTGVKREPRNWQGGCRFAEETPDAELSGLLEDTLGHLRSNLLESHVMQDSMRVQRLELIGEIAGRLQPHRRTS</sequence>
<protein>
    <submittedName>
        <fullName evidence="1">Uncharacterized protein</fullName>
    </submittedName>
</protein>
<dbReference type="Proteomes" id="UP001302368">
    <property type="component" value="Plasmid pKS2022"/>
</dbReference>
<evidence type="ECO:0000313" key="2">
    <source>
        <dbReference type="Proteomes" id="UP001302368"/>
    </source>
</evidence>
<dbReference type="RefSeq" id="WP_305737765.1">
    <property type="nucleotide sequence ID" value="NZ_CP137745.1"/>
</dbReference>
<reference evidence="1 2" key="1">
    <citation type="submission" date="2023-10" db="EMBL/GenBank/DDBJ databases">
        <title>Genome sequencing of the isolated polysaccharide-producing bacterium Kosakonia sacchari KS2022.</title>
        <authorList>
            <person name="Yi X."/>
        </authorList>
    </citation>
    <scope>NUCLEOTIDE SEQUENCE [LARGE SCALE GENOMIC DNA]</scope>
    <source>
        <strain evidence="1 2">KS2022</strain>
        <plasmid evidence="1 2">pKS2022</plasmid>
    </source>
</reference>
<accession>A0ABZ0MWU8</accession>
<gene>
    <name evidence="1" type="ORF">Q8Y70_24160</name>
</gene>
<keyword evidence="2" id="KW-1185">Reference proteome</keyword>
<evidence type="ECO:0000313" key="1">
    <source>
        <dbReference type="EMBL" id="WOZ79940.1"/>
    </source>
</evidence>
<name>A0ABZ0MWU8_9ENTR</name>
<dbReference type="EMBL" id="CP137745">
    <property type="protein sequence ID" value="WOZ79940.1"/>
    <property type="molecule type" value="Genomic_DNA"/>
</dbReference>
<organism evidence="1 2">
    <name type="scientific">Kosakonia sacchari</name>
    <dbReference type="NCBI Taxonomy" id="1158459"/>
    <lineage>
        <taxon>Bacteria</taxon>
        <taxon>Pseudomonadati</taxon>
        <taxon>Pseudomonadota</taxon>
        <taxon>Gammaproteobacteria</taxon>
        <taxon>Enterobacterales</taxon>
        <taxon>Enterobacteriaceae</taxon>
        <taxon>Kosakonia</taxon>
    </lineage>
</organism>
<proteinExistence type="predicted"/>